<dbReference type="GO" id="GO:0051603">
    <property type="term" value="P:proteolysis involved in protein catabolic process"/>
    <property type="evidence" value="ECO:0007669"/>
    <property type="project" value="TreeGrafter"/>
</dbReference>
<evidence type="ECO:0000259" key="6">
    <source>
        <dbReference type="SMART" id="SM01086"/>
    </source>
</evidence>
<dbReference type="PANTHER" id="PTHR48102:SF3">
    <property type="entry name" value="ATP-DEPENDENT PROTEASE ATPASE SUBUNIT HSLU"/>
    <property type="match status" value="1"/>
</dbReference>
<keyword evidence="3" id="KW-0067">ATP-binding</keyword>
<dbReference type="Gene3D" id="3.40.50.300">
    <property type="entry name" value="P-loop containing nucleotide triphosphate hydrolases"/>
    <property type="match status" value="2"/>
</dbReference>
<evidence type="ECO:0000256" key="3">
    <source>
        <dbReference type="ARBA" id="ARBA00022840"/>
    </source>
</evidence>
<evidence type="ECO:0000256" key="2">
    <source>
        <dbReference type="ARBA" id="ARBA00022741"/>
    </source>
</evidence>
<protein>
    <submittedName>
        <fullName evidence="7">Uncharacterized protein</fullName>
    </submittedName>
</protein>
<dbReference type="EMBL" id="CAUYUE010000016">
    <property type="protein sequence ID" value="CAK0786994.1"/>
    <property type="molecule type" value="Genomic_DNA"/>
</dbReference>
<evidence type="ECO:0000259" key="5">
    <source>
        <dbReference type="SMART" id="SM00382"/>
    </source>
</evidence>
<keyword evidence="4" id="KW-0143">Chaperone</keyword>
<dbReference type="GO" id="GO:0009376">
    <property type="term" value="C:HslUV protease complex"/>
    <property type="evidence" value="ECO:0007669"/>
    <property type="project" value="InterPro"/>
</dbReference>
<dbReference type="AlphaFoldDB" id="A0AAV1IM10"/>
<sequence length="535" mass="59506">MSLQRMLRGLQGASTSLQVLTRSSSCSYVDGSSPVKAFCSTQNAEQSIRTLWGSRAMLFPRTFQTRSCHHTETAPVLPIATEPHVIAEDDDLDSDLTPKQVVDRLDRFIVGQGDAKKAVANALRNRWRRRKLPSPLKEEVVPKNILMIGPTGCGKTEIARRLAKLADAPFVKVEATKFTEVGFHGRDVDQIIRDLVDAAIISTRAKMKRQARAQIAQAVEDKILDNLLGSDSPSSTRDSFRDLYRLGELDSRKVVVDIPGSRITVNAMDGPGGQALQEMISRLDRVIASRKSAGEKREMKVEEARPIIEDMVSERLISDDAVQREAIQAVEQDGIVFIDEIDKIVVNQDLRYGADASSEGVQRDLLPIIEGSQVSTKFGNVSTDHILFICSGAFHQCKPSDMLAELQGRLPIRVELKGLSAKDFFRILTEPEHNMIRQQQALIATEGVDLIFTEPAIRRISEVAEEVNTLVDNIGARRLHTILERILEEISFNAPEQAREAVDRGEKCTYTVTEQLISDALGDLLKKKDLSKYIL</sequence>
<dbReference type="PANTHER" id="PTHR48102">
    <property type="entry name" value="ATP-DEPENDENT CLP PROTEASE ATP-BINDING SUBUNIT CLPX-LIKE, MITOCHONDRIAL-RELATED"/>
    <property type="match status" value="1"/>
</dbReference>
<dbReference type="Gene3D" id="1.10.8.60">
    <property type="match status" value="1"/>
</dbReference>
<dbReference type="GO" id="GO:0016887">
    <property type="term" value="F:ATP hydrolysis activity"/>
    <property type="evidence" value="ECO:0007669"/>
    <property type="project" value="InterPro"/>
</dbReference>
<dbReference type="InterPro" id="IPR004491">
    <property type="entry name" value="HslU"/>
</dbReference>
<dbReference type="Pfam" id="PF00004">
    <property type="entry name" value="AAA"/>
    <property type="match status" value="1"/>
</dbReference>
<dbReference type="FunFam" id="3.40.50.300:FF:000220">
    <property type="entry name" value="ATP-dependent protease ATPase subunit HslU"/>
    <property type="match status" value="1"/>
</dbReference>
<organism evidence="7 8">
    <name type="scientific">Coccomyxa viridis</name>
    <dbReference type="NCBI Taxonomy" id="1274662"/>
    <lineage>
        <taxon>Eukaryota</taxon>
        <taxon>Viridiplantae</taxon>
        <taxon>Chlorophyta</taxon>
        <taxon>core chlorophytes</taxon>
        <taxon>Trebouxiophyceae</taxon>
        <taxon>Trebouxiophyceae incertae sedis</taxon>
        <taxon>Coccomyxaceae</taxon>
        <taxon>Coccomyxa</taxon>
    </lineage>
</organism>
<dbReference type="InterPro" id="IPR003593">
    <property type="entry name" value="AAA+_ATPase"/>
</dbReference>
<feature type="domain" description="AAA+ ATPase" evidence="5">
    <location>
        <begin position="141"/>
        <end position="420"/>
    </location>
</feature>
<dbReference type="SMART" id="SM01086">
    <property type="entry name" value="ClpB_D2-small"/>
    <property type="match status" value="1"/>
</dbReference>
<dbReference type="InterPro" id="IPR019489">
    <property type="entry name" value="Clp_ATPase_C"/>
</dbReference>
<dbReference type="SUPFAM" id="SSF52540">
    <property type="entry name" value="P-loop containing nucleoside triphosphate hydrolases"/>
    <property type="match status" value="1"/>
</dbReference>
<dbReference type="GO" id="GO:0008233">
    <property type="term" value="F:peptidase activity"/>
    <property type="evidence" value="ECO:0007669"/>
    <property type="project" value="InterPro"/>
</dbReference>
<evidence type="ECO:0000313" key="7">
    <source>
        <dbReference type="EMBL" id="CAK0786994.1"/>
    </source>
</evidence>
<keyword evidence="2" id="KW-0547">Nucleotide-binding</keyword>
<dbReference type="InterPro" id="IPR003959">
    <property type="entry name" value="ATPase_AAA_core"/>
</dbReference>
<reference evidence="7 8" key="1">
    <citation type="submission" date="2023-10" db="EMBL/GenBank/DDBJ databases">
        <authorList>
            <person name="Maclean D."/>
            <person name="Macfadyen A."/>
        </authorList>
    </citation>
    <scope>NUCLEOTIDE SEQUENCE [LARGE SCALE GENOMIC DNA]</scope>
</reference>
<name>A0AAV1IM10_9CHLO</name>
<dbReference type="InterPro" id="IPR050052">
    <property type="entry name" value="ATP-dep_Clp_protease_ClpX"/>
</dbReference>
<evidence type="ECO:0000313" key="8">
    <source>
        <dbReference type="Proteomes" id="UP001314263"/>
    </source>
</evidence>
<proteinExistence type="inferred from homology"/>
<dbReference type="GO" id="GO:0005524">
    <property type="term" value="F:ATP binding"/>
    <property type="evidence" value="ECO:0007669"/>
    <property type="project" value="UniProtKB-KW"/>
</dbReference>
<keyword evidence="8" id="KW-1185">Reference proteome</keyword>
<dbReference type="Pfam" id="PF07724">
    <property type="entry name" value="AAA_2"/>
    <property type="match status" value="1"/>
</dbReference>
<feature type="domain" description="Clp ATPase C-terminal" evidence="6">
    <location>
        <begin position="419"/>
        <end position="518"/>
    </location>
</feature>
<gene>
    <name evidence="7" type="ORF">CVIRNUC_010210</name>
</gene>
<comment type="similarity">
    <text evidence="1">Belongs to the ClpX chaperone family. HslU subfamily.</text>
</comment>
<comment type="caution">
    <text evidence="7">The sequence shown here is derived from an EMBL/GenBank/DDBJ whole genome shotgun (WGS) entry which is preliminary data.</text>
</comment>
<dbReference type="SMART" id="SM00382">
    <property type="entry name" value="AAA"/>
    <property type="match status" value="1"/>
</dbReference>
<evidence type="ECO:0000256" key="4">
    <source>
        <dbReference type="ARBA" id="ARBA00023186"/>
    </source>
</evidence>
<dbReference type="InterPro" id="IPR027417">
    <property type="entry name" value="P-loop_NTPase"/>
</dbReference>
<accession>A0AAV1IM10</accession>
<dbReference type="NCBIfam" id="NF003544">
    <property type="entry name" value="PRK05201.1"/>
    <property type="match status" value="1"/>
</dbReference>
<evidence type="ECO:0000256" key="1">
    <source>
        <dbReference type="ARBA" id="ARBA00009771"/>
    </source>
</evidence>
<dbReference type="NCBIfam" id="TIGR00390">
    <property type="entry name" value="hslU"/>
    <property type="match status" value="1"/>
</dbReference>
<dbReference type="Proteomes" id="UP001314263">
    <property type="component" value="Unassembled WGS sequence"/>
</dbReference>